<protein>
    <submittedName>
        <fullName evidence="1">Uncharacterized protein</fullName>
    </submittedName>
</protein>
<evidence type="ECO:0000313" key="1">
    <source>
        <dbReference type="EMBL" id="GAA2870604.1"/>
    </source>
</evidence>
<name>A0ABP6IFW2_9ACTN</name>
<comment type="caution">
    <text evidence="1">The sequence shown here is derived from an EMBL/GenBank/DDBJ whole genome shotgun (WGS) entry which is preliminary data.</text>
</comment>
<dbReference type="EMBL" id="BAAAVI010000019">
    <property type="protein sequence ID" value="GAA2870604.1"/>
    <property type="molecule type" value="Genomic_DNA"/>
</dbReference>
<reference evidence="2" key="1">
    <citation type="journal article" date="2019" name="Int. J. Syst. Evol. Microbiol.">
        <title>The Global Catalogue of Microorganisms (GCM) 10K type strain sequencing project: providing services to taxonomists for standard genome sequencing and annotation.</title>
        <authorList>
            <consortium name="The Broad Institute Genomics Platform"/>
            <consortium name="The Broad Institute Genome Sequencing Center for Infectious Disease"/>
            <person name="Wu L."/>
            <person name="Ma J."/>
        </authorList>
    </citation>
    <scope>NUCLEOTIDE SEQUENCE [LARGE SCALE GENOMIC DNA]</scope>
    <source>
        <strain evidence="2">JCM 6242</strain>
    </source>
</reference>
<sequence>MNRESRFRRGDQPFHGGDSVFKGLKVTADRAEFLQQRLKVGGLARLPAFRKRITDEDPFALMGYDKTLYAKFTYRAANHGDGHAVVLHQLVVGGDLAAGGIPPPADLSPEVIGHLLVGELT</sequence>
<keyword evidence="2" id="KW-1185">Reference proteome</keyword>
<dbReference type="Proteomes" id="UP001500831">
    <property type="component" value="Unassembled WGS sequence"/>
</dbReference>
<accession>A0ABP6IFW2</accession>
<organism evidence="1 2">
    <name type="scientific">Streptosporangium fragile</name>
    <dbReference type="NCBI Taxonomy" id="46186"/>
    <lineage>
        <taxon>Bacteria</taxon>
        <taxon>Bacillati</taxon>
        <taxon>Actinomycetota</taxon>
        <taxon>Actinomycetes</taxon>
        <taxon>Streptosporangiales</taxon>
        <taxon>Streptosporangiaceae</taxon>
        <taxon>Streptosporangium</taxon>
    </lineage>
</organism>
<evidence type="ECO:0000313" key="2">
    <source>
        <dbReference type="Proteomes" id="UP001500831"/>
    </source>
</evidence>
<proteinExistence type="predicted"/>
<gene>
    <name evidence="1" type="ORF">GCM10010517_30850</name>
</gene>